<feature type="region of interest" description="Disordered" evidence="1">
    <location>
        <begin position="627"/>
        <end position="688"/>
    </location>
</feature>
<organism evidence="3 4">
    <name type="scientific">Symbiodinium microadriaticum</name>
    <name type="common">Dinoflagellate</name>
    <name type="synonym">Zooxanthella microadriatica</name>
    <dbReference type="NCBI Taxonomy" id="2951"/>
    <lineage>
        <taxon>Eukaryota</taxon>
        <taxon>Sar</taxon>
        <taxon>Alveolata</taxon>
        <taxon>Dinophyceae</taxon>
        <taxon>Suessiales</taxon>
        <taxon>Symbiodiniaceae</taxon>
        <taxon>Symbiodinium</taxon>
    </lineage>
</organism>
<feature type="region of interest" description="Disordered" evidence="1">
    <location>
        <begin position="96"/>
        <end position="121"/>
    </location>
</feature>
<dbReference type="Proteomes" id="UP000186817">
    <property type="component" value="Unassembled WGS sequence"/>
</dbReference>
<feature type="region of interest" description="Disordered" evidence="1">
    <location>
        <begin position="1587"/>
        <end position="1622"/>
    </location>
</feature>
<dbReference type="EMBL" id="LSRX01001666">
    <property type="protein sequence ID" value="OLP78075.1"/>
    <property type="molecule type" value="Genomic_DNA"/>
</dbReference>
<dbReference type="OrthoDB" id="415590at2759"/>
<feature type="compositionally biased region" description="Basic and acidic residues" evidence="1">
    <location>
        <begin position="652"/>
        <end position="661"/>
    </location>
</feature>
<proteinExistence type="predicted"/>
<protein>
    <submittedName>
        <fullName evidence="3">Copia protein</fullName>
    </submittedName>
</protein>
<feature type="region of interest" description="Disordered" evidence="1">
    <location>
        <begin position="891"/>
        <end position="916"/>
    </location>
</feature>
<feature type="domain" description="Integrase catalytic" evidence="2">
    <location>
        <begin position="640"/>
        <end position="831"/>
    </location>
</feature>
<feature type="compositionally biased region" description="Acidic residues" evidence="1">
    <location>
        <begin position="667"/>
        <end position="678"/>
    </location>
</feature>
<dbReference type="GO" id="GO:0003676">
    <property type="term" value="F:nucleic acid binding"/>
    <property type="evidence" value="ECO:0007669"/>
    <property type="project" value="InterPro"/>
</dbReference>
<evidence type="ECO:0000256" key="1">
    <source>
        <dbReference type="SAM" id="MobiDB-lite"/>
    </source>
</evidence>
<accession>A0A1Q9C598</accession>
<dbReference type="Gene3D" id="3.30.420.10">
    <property type="entry name" value="Ribonuclease H-like superfamily/Ribonuclease H"/>
    <property type="match status" value="1"/>
</dbReference>
<keyword evidence="4" id="KW-1185">Reference proteome</keyword>
<evidence type="ECO:0000313" key="3">
    <source>
        <dbReference type="EMBL" id="OLP78075.1"/>
    </source>
</evidence>
<dbReference type="SUPFAM" id="SSF53098">
    <property type="entry name" value="Ribonuclease H-like"/>
    <property type="match status" value="1"/>
</dbReference>
<feature type="compositionally biased region" description="Low complexity" evidence="1">
    <location>
        <begin position="1598"/>
        <end position="1609"/>
    </location>
</feature>
<dbReference type="InterPro" id="IPR036397">
    <property type="entry name" value="RNaseH_sf"/>
</dbReference>
<sequence>MSAQDAAPQAVNGTPLMVSAPSRGYGAADTEAPTGSETGGVAAQTSAATPAVQGAKAVPKASEAAMPEARVSDEGVAMPEVAKSGSAAAVEEPLPSRAFMGPQGDPQSSGQPAEVITGSAGGLGGQEVFTAGMSVAENEDVYNQQVGGKATGAVDETITAGDASTAHNTYSIEQQCSSSCFRPISQEEQAEPEGESSPVREGCPPVTPGQAVLSWEALLQAAAKVAGAGVPPEPKAPNINVVSIFTATGEGSSGEARALIDSGATHPLRRAINELEWKQANDVVVHLAGGEVVQLKMNEAGTLLVPTSANTRCASSAPIVPLGSLVGTLGYSMEWSGSRCRLTSRDGEVIVLRVRDGCPEVTEAQALSLIAKIEDKKLESLNQSVQGSKARIREAVIAINKSWFDHLLTFCDSGAGVDSMMAVQAAPFFRDVPQEALYGISESLAEDNGWDALKGLVHLNRRTRKRLWNSRQWVIHLFSGKQSNDAINFLERQGFDVVELDIQRGISHDISNPLVWRALVWAARNGRIASIVGGLFKAPVGDDEPKVTEECAQNVKDVCRTMAGATGRRHSRIEHPSSFVMSADVSGPLKVPGLDADARGVFPKPHKYMFVAKVKVPKTFLDDGRGVGIDYEPGEAEEILPPGPEDFDFQDDESRERDDGGHVAGEGEADQDDDETEGAAEKRKSYEDDIDVTGPDLVNLLFASGLPDNKGATVLEAIQDVVLYCSALNIPIVRFHCDRGMEFYARNTRQWIKNQGIRFTTSEGGLHQQNGMVENAVKYVKQRARTLLHGARLPQKLWPQAVSAATSAQRATAMGLETKLVAPFGSRVLVKRREYGGSAEPGKPDDLAPRWIEGRYLGLSETLRRGHVVFVSNEDGEKFIHTVHVRAGLVDPGEADGHAEAEMPLPPPRRLREKARGSGDVVSVAKLGSVWSEEEFKFKIKRVLSQWDQDEAGDLIVQLALSLAPSEQKFGVFRHGGNVGLTKATYDKPWAAELFVRALREKAPESEFTAVYVSVNNSREVHVDSNNLAGSSNYILPIVLPRRGGDLWVELADGDVVRGKVSEMIDQKGQPRYGCLKQLRENQVTVIDPLRRHAITPWKGLRVVIVGYTPGVPQNIKSVEREILARLQFPIPTEVAEVISTVALRAMAVDKEAKALLEEENVRSEVNATSVIVASDGEQLWEPGLQRSSGGQSMGQLAEVVSHEELEQWDMFFPLDDLPPENANKVIIASSEEAIQINKNEVTFTKGIEDLLSQLAAPLTIVHTVDPAEAAQVFERWVPAVQKELASFEHAVIKRESTDRQVVADLHSGAAKVVPMKVVYTVKPPSDDALAKGELYRRKARVVACGNMMEVSGEDTYTGAAPAEVVRSSLAVSSKKRWNAGVLDVTRSWWRLVDGSDLVGIIVVYVDDLLICSTDPTIRAVAKAIQQKWNTSSLALASEGAVRFLGMEICKIQGGFALNQEPYIRELVRIHEVKPTQLDVIPVSRDQAYFEAGAEEAVFTERELKDAQQLLIGLMTMTEIREEEVEIEAQRVKEVVLWLQKISYRGCIYFDTFPHNEDPVREAEYNIRKFRILRRTTMETIGSTCSFNPSSSHWPPMSASGASSAAGHRAAADDFASEDDEQTRLADQSATRWCLSDFSDNGVVDVAVENPSARDRAAEAYGARLAAWRSKDPPSPPSYGLLVGSRWDGEIRAPVLYFRDGEMEATSDCKG</sequence>
<dbReference type="GO" id="GO:0015074">
    <property type="term" value="P:DNA integration"/>
    <property type="evidence" value="ECO:0007669"/>
    <property type="project" value="InterPro"/>
</dbReference>
<dbReference type="InterPro" id="IPR001584">
    <property type="entry name" value="Integrase_cat-core"/>
</dbReference>
<evidence type="ECO:0000259" key="2">
    <source>
        <dbReference type="PROSITE" id="PS50994"/>
    </source>
</evidence>
<gene>
    <name evidence="3" type="primary">GIP</name>
    <name evidence="3" type="ORF">AK812_SmicGene41790</name>
</gene>
<feature type="region of interest" description="Disordered" evidence="1">
    <location>
        <begin position="1"/>
        <end position="72"/>
    </location>
</feature>
<comment type="caution">
    <text evidence="3">The sequence shown here is derived from an EMBL/GenBank/DDBJ whole genome shotgun (WGS) entry which is preliminary data.</text>
</comment>
<dbReference type="InterPro" id="IPR012337">
    <property type="entry name" value="RNaseH-like_sf"/>
</dbReference>
<feature type="region of interest" description="Disordered" evidence="1">
    <location>
        <begin position="184"/>
        <end position="205"/>
    </location>
</feature>
<evidence type="ECO:0000313" key="4">
    <source>
        <dbReference type="Proteomes" id="UP000186817"/>
    </source>
</evidence>
<reference evidence="3 4" key="1">
    <citation type="submission" date="2016-02" db="EMBL/GenBank/DDBJ databases">
        <title>Genome analysis of coral dinoflagellate symbionts highlights evolutionary adaptations to a symbiotic lifestyle.</title>
        <authorList>
            <person name="Aranda M."/>
            <person name="Li Y."/>
            <person name="Liew Y.J."/>
            <person name="Baumgarten S."/>
            <person name="Simakov O."/>
            <person name="Wilson M."/>
            <person name="Piel J."/>
            <person name="Ashoor H."/>
            <person name="Bougouffa S."/>
            <person name="Bajic V.B."/>
            <person name="Ryu T."/>
            <person name="Ravasi T."/>
            <person name="Bayer T."/>
            <person name="Micklem G."/>
            <person name="Kim H."/>
            <person name="Bhak J."/>
            <person name="Lajeunesse T.C."/>
            <person name="Voolstra C.R."/>
        </authorList>
    </citation>
    <scope>NUCLEOTIDE SEQUENCE [LARGE SCALE GENOMIC DNA]</scope>
    <source>
        <strain evidence="3 4">CCMP2467</strain>
    </source>
</reference>
<dbReference type="PROSITE" id="PS50994">
    <property type="entry name" value="INTEGRASE"/>
    <property type="match status" value="1"/>
</dbReference>
<name>A0A1Q9C598_SYMMI</name>